<keyword evidence="2" id="KW-1133">Transmembrane helix</keyword>
<feature type="transmembrane region" description="Helical" evidence="2">
    <location>
        <begin position="12"/>
        <end position="31"/>
    </location>
</feature>
<protein>
    <submittedName>
        <fullName evidence="3">Uncharacterized protein</fullName>
    </submittedName>
</protein>
<feature type="compositionally biased region" description="Acidic residues" evidence="1">
    <location>
        <begin position="189"/>
        <end position="200"/>
    </location>
</feature>
<dbReference type="Proteomes" id="UP000626092">
    <property type="component" value="Unassembled WGS sequence"/>
</dbReference>
<keyword evidence="2" id="KW-0472">Membrane</keyword>
<comment type="caution">
    <text evidence="3">The sequence shown here is derived from an EMBL/GenBank/DDBJ whole genome shotgun (WGS) entry which is preliminary data.</text>
</comment>
<organism evidence="3 4">
    <name type="scientific">Rhododendron simsii</name>
    <name type="common">Sims's rhododendron</name>
    <dbReference type="NCBI Taxonomy" id="118357"/>
    <lineage>
        <taxon>Eukaryota</taxon>
        <taxon>Viridiplantae</taxon>
        <taxon>Streptophyta</taxon>
        <taxon>Embryophyta</taxon>
        <taxon>Tracheophyta</taxon>
        <taxon>Spermatophyta</taxon>
        <taxon>Magnoliopsida</taxon>
        <taxon>eudicotyledons</taxon>
        <taxon>Gunneridae</taxon>
        <taxon>Pentapetalae</taxon>
        <taxon>asterids</taxon>
        <taxon>Ericales</taxon>
        <taxon>Ericaceae</taxon>
        <taxon>Ericoideae</taxon>
        <taxon>Rhodoreae</taxon>
        <taxon>Rhododendron</taxon>
    </lineage>
</organism>
<keyword evidence="4" id="KW-1185">Reference proteome</keyword>
<name>A0A834GUA8_RHOSS</name>
<proteinExistence type="predicted"/>
<dbReference type="AlphaFoldDB" id="A0A834GUA8"/>
<evidence type="ECO:0000256" key="2">
    <source>
        <dbReference type="SAM" id="Phobius"/>
    </source>
</evidence>
<sequence>MDEADFMRQTLYRGTALGFVVMFFQLLLFGFDDLALCSSTARKRMDFLTPVLGTHPFDTDQPIRWCIYSGFASLCAVIAWIPCVSIACVLAFMVVASSRDCLVLARWVVAHATAVSVFLVFQGYFLEAVISIFPVLPAVYAMFETRAGVEDGNFDTSSKLVVDNMVLSEEEVNGTPEQTPVESNGMDNDNSDEEDDDEEFERPGEVAFAKRLLKFLTT</sequence>
<accession>A0A834GUA8</accession>
<evidence type="ECO:0000313" key="4">
    <source>
        <dbReference type="Proteomes" id="UP000626092"/>
    </source>
</evidence>
<evidence type="ECO:0000313" key="3">
    <source>
        <dbReference type="EMBL" id="KAF7142068.1"/>
    </source>
</evidence>
<keyword evidence="2" id="KW-0812">Transmembrane</keyword>
<evidence type="ECO:0000256" key="1">
    <source>
        <dbReference type="SAM" id="MobiDB-lite"/>
    </source>
</evidence>
<reference evidence="3" key="1">
    <citation type="submission" date="2019-11" db="EMBL/GenBank/DDBJ databases">
        <authorList>
            <person name="Liu Y."/>
            <person name="Hou J."/>
            <person name="Li T.-Q."/>
            <person name="Guan C.-H."/>
            <person name="Wu X."/>
            <person name="Wu H.-Z."/>
            <person name="Ling F."/>
            <person name="Zhang R."/>
            <person name="Shi X.-G."/>
            <person name="Ren J.-P."/>
            <person name="Chen E.-F."/>
            <person name="Sun J.-M."/>
        </authorList>
    </citation>
    <scope>NUCLEOTIDE SEQUENCE</scope>
    <source>
        <strain evidence="3">Adult_tree_wgs_1</strain>
        <tissue evidence="3">Leaves</tissue>
    </source>
</reference>
<dbReference type="OrthoDB" id="10367927at2759"/>
<feature type="transmembrane region" description="Helical" evidence="2">
    <location>
        <begin position="67"/>
        <end position="95"/>
    </location>
</feature>
<dbReference type="EMBL" id="WJXA01000006">
    <property type="protein sequence ID" value="KAF7142068.1"/>
    <property type="molecule type" value="Genomic_DNA"/>
</dbReference>
<feature type="transmembrane region" description="Helical" evidence="2">
    <location>
        <begin position="107"/>
        <end position="126"/>
    </location>
</feature>
<gene>
    <name evidence="3" type="ORF">RHSIM_Rhsim06G0209200</name>
</gene>
<feature type="region of interest" description="Disordered" evidence="1">
    <location>
        <begin position="171"/>
        <end position="204"/>
    </location>
</feature>